<evidence type="ECO:0000313" key="3">
    <source>
        <dbReference type="EMBL" id="OAL67638.1"/>
    </source>
</evidence>
<keyword evidence="2" id="KW-0472">Membrane</keyword>
<dbReference type="PANTHER" id="PTHR12840">
    <property type="entry name" value="NADH-UBIQUINONE OXIDOREDUCTASE ASHI SUBUNIT"/>
    <property type="match status" value="1"/>
</dbReference>
<reference evidence="3 4" key="1">
    <citation type="submission" date="2016-05" db="EMBL/GenBank/DDBJ databases">
        <title>Genome sequencing of Trichophyton rubrum CMCC(F)T1i isolated from hair.</title>
        <authorList>
            <person name="Zhan P."/>
            <person name="Tao Y."/>
            <person name="Liu W."/>
        </authorList>
    </citation>
    <scope>NUCLEOTIDE SEQUENCE [LARGE SCALE GENOMIC DNA]</scope>
    <source>
        <strain evidence="4">CMCC(F)T1i</strain>
    </source>
</reference>
<dbReference type="EMBL" id="LHPM01000009">
    <property type="protein sequence ID" value="OAL67638.1"/>
    <property type="molecule type" value="Genomic_DNA"/>
</dbReference>
<dbReference type="InterPro" id="IPR008699">
    <property type="entry name" value="NDUFB8"/>
</dbReference>
<comment type="caution">
    <text evidence="3">The sequence shown here is derived from an EMBL/GenBank/DDBJ whole genome shotgun (WGS) entry which is preliminary data.</text>
</comment>
<dbReference type="Pfam" id="PF05821">
    <property type="entry name" value="NDUF_B8"/>
    <property type="match status" value="1"/>
</dbReference>
<evidence type="ECO:0000256" key="1">
    <source>
        <dbReference type="SAM" id="MobiDB-lite"/>
    </source>
</evidence>
<evidence type="ECO:0000256" key="2">
    <source>
        <dbReference type="SAM" id="Phobius"/>
    </source>
</evidence>
<proteinExistence type="predicted"/>
<protein>
    <submittedName>
        <fullName evidence="3">NADH:ubiquinone oxidoreductase 20.1kD subunit</fullName>
    </submittedName>
</protein>
<feature type="compositionally biased region" description="Basic residues" evidence="1">
    <location>
        <begin position="38"/>
        <end position="49"/>
    </location>
</feature>
<dbReference type="GO" id="GO:0005739">
    <property type="term" value="C:mitochondrion"/>
    <property type="evidence" value="ECO:0007669"/>
    <property type="project" value="InterPro"/>
</dbReference>
<feature type="region of interest" description="Disordered" evidence="1">
    <location>
        <begin position="222"/>
        <end position="246"/>
    </location>
</feature>
<keyword evidence="2" id="KW-0812">Transmembrane</keyword>
<dbReference type="PANTHER" id="PTHR12840:SF1">
    <property type="entry name" value="NADH DEHYDROGENASE [UBIQUINONE] 1 BETA SUBCOMPLEX SUBUNIT 8, MITOCHONDRIAL"/>
    <property type="match status" value="1"/>
</dbReference>
<gene>
    <name evidence="3" type="ORF">A7C99_0765</name>
</gene>
<accession>A0A178F646</accession>
<keyword evidence="2" id="KW-1133">Transmembrane helix</keyword>
<dbReference type="Proteomes" id="UP000243015">
    <property type="component" value="Unassembled WGS sequence"/>
</dbReference>
<name>A0A178F646_TRIRU</name>
<dbReference type="VEuPathDB" id="FungiDB:TERG_06058"/>
<evidence type="ECO:0000313" key="4">
    <source>
        <dbReference type="Proteomes" id="UP000243015"/>
    </source>
</evidence>
<feature type="region of interest" description="Disordered" evidence="1">
    <location>
        <begin position="34"/>
        <end position="72"/>
    </location>
</feature>
<sequence length="246" mass="27509">MRSNLPNLPSIDRSMSVEATHEIWHHYRQSCVAATERKQRRQKQPHSRHQTSEKETRTTATASGQVANGEWSPSLRVAGAGYGGFTDEREQMLSRRVLSAARAPALARMLTAPRITATQVRYASQAEIQDPGMNGGYENPPAVKRQFRDPNAGWWDPQDKRNFGEPVHEDNDILTTFSPEEYTHFKAPKAFFLLGCSIASVFAFSGIVSLFYPDKPSAPRTFPDGLETELGGPNAVSARKHHEDSW</sequence>
<dbReference type="AlphaFoldDB" id="A0A178F646"/>
<keyword evidence="3" id="KW-0830">Ubiquinone</keyword>
<organism evidence="3 4">
    <name type="scientific">Trichophyton rubrum</name>
    <name type="common">Athlete's foot fungus</name>
    <name type="synonym">Epidermophyton rubrum</name>
    <dbReference type="NCBI Taxonomy" id="5551"/>
    <lineage>
        <taxon>Eukaryota</taxon>
        <taxon>Fungi</taxon>
        <taxon>Dikarya</taxon>
        <taxon>Ascomycota</taxon>
        <taxon>Pezizomycotina</taxon>
        <taxon>Eurotiomycetes</taxon>
        <taxon>Eurotiomycetidae</taxon>
        <taxon>Onygenales</taxon>
        <taxon>Arthrodermataceae</taxon>
        <taxon>Trichophyton</taxon>
    </lineage>
</organism>
<feature type="transmembrane region" description="Helical" evidence="2">
    <location>
        <begin position="190"/>
        <end position="212"/>
    </location>
</feature>